<comment type="caution">
    <text evidence="1">The sequence shown here is derived from an EMBL/GenBank/DDBJ whole genome shotgun (WGS) entry which is preliminary data.</text>
</comment>
<accession>A0AAN7LGI3</accession>
<evidence type="ECO:0000313" key="2">
    <source>
        <dbReference type="Proteomes" id="UP001346149"/>
    </source>
</evidence>
<gene>
    <name evidence="1" type="ORF">SAY86_018577</name>
</gene>
<organism evidence="1 2">
    <name type="scientific">Trapa natans</name>
    <name type="common">Water chestnut</name>
    <dbReference type="NCBI Taxonomy" id="22666"/>
    <lineage>
        <taxon>Eukaryota</taxon>
        <taxon>Viridiplantae</taxon>
        <taxon>Streptophyta</taxon>
        <taxon>Embryophyta</taxon>
        <taxon>Tracheophyta</taxon>
        <taxon>Spermatophyta</taxon>
        <taxon>Magnoliopsida</taxon>
        <taxon>eudicotyledons</taxon>
        <taxon>Gunneridae</taxon>
        <taxon>Pentapetalae</taxon>
        <taxon>rosids</taxon>
        <taxon>malvids</taxon>
        <taxon>Myrtales</taxon>
        <taxon>Lythraceae</taxon>
        <taxon>Trapa</taxon>
    </lineage>
</organism>
<dbReference type="AlphaFoldDB" id="A0AAN7LGI3"/>
<name>A0AAN7LGI3_TRANT</name>
<protein>
    <submittedName>
        <fullName evidence="1">Uncharacterized protein</fullName>
    </submittedName>
</protein>
<evidence type="ECO:0000313" key="1">
    <source>
        <dbReference type="EMBL" id="KAK4784209.1"/>
    </source>
</evidence>
<dbReference type="Proteomes" id="UP001346149">
    <property type="component" value="Unassembled WGS sequence"/>
</dbReference>
<keyword evidence="2" id="KW-1185">Reference proteome</keyword>
<dbReference type="EMBL" id="JAXQNO010000014">
    <property type="protein sequence ID" value="KAK4784209.1"/>
    <property type="molecule type" value="Genomic_DNA"/>
</dbReference>
<reference evidence="1 2" key="1">
    <citation type="journal article" date="2023" name="Hortic Res">
        <title>Pangenome of water caltrop reveals structural variations and asymmetric subgenome divergence after allopolyploidization.</title>
        <authorList>
            <person name="Zhang X."/>
            <person name="Chen Y."/>
            <person name="Wang L."/>
            <person name="Yuan Y."/>
            <person name="Fang M."/>
            <person name="Shi L."/>
            <person name="Lu R."/>
            <person name="Comes H.P."/>
            <person name="Ma Y."/>
            <person name="Chen Y."/>
            <person name="Huang G."/>
            <person name="Zhou Y."/>
            <person name="Zheng Z."/>
            <person name="Qiu Y."/>
        </authorList>
    </citation>
    <scope>NUCLEOTIDE SEQUENCE [LARGE SCALE GENOMIC DNA]</scope>
    <source>
        <strain evidence="1">F231</strain>
    </source>
</reference>
<proteinExistence type="predicted"/>
<sequence length="128" mass="14732">MLHYMKTAKDVSHSPVWPLKAATRVRRELFLDLEQPGEIHEQLHGFTVPIFASNNKRCFSISIKTKRLPCAYLQEQPQYAHMATIAGLVDWSIELRVSQGDHAWVQLNDLLHQLGVAKLRCQVQRSIM</sequence>